<dbReference type="Gene3D" id="3.40.720.10">
    <property type="entry name" value="Alkaline Phosphatase, subunit A"/>
    <property type="match status" value="1"/>
</dbReference>
<dbReference type="PROSITE" id="PS00523">
    <property type="entry name" value="SULFATASE_1"/>
    <property type="match status" value="1"/>
</dbReference>
<feature type="region of interest" description="Disordered" evidence="7">
    <location>
        <begin position="276"/>
        <end position="307"/>
    </location>
</feature>
<keyword evidence="3" id="KW-0479">Metal-binding</keyword>
<gene>
    <name evidence="10" type="primary">atsA_6</name>
    <name evidence="10" type="ORF">Pla100_04840</name>
</gene>
<feature type="compositionally biased region" description="Basic and acidic residues" evidence="7">
    <location>
        <begin position="278"/>
        <end position="291"/>
    </location>
</feature>
<accession>A0A5C6AVP8</accession>
<evidence type="ECO:0000256" key="7">
    <source>
        <dbReference type="SAM" id="MobiDB-lite"/>
    </source>
</evidence>
<dbReference type="AlphaFoldDB" id="A0A5C6AVP8"/>
<organism evidence="10 11">
    <name type="scientific">Neorhodopirellula pilleata</name>
    <dbReference type="NCBI Taxonomy" id="2714738"/>
    <lineage>
        <taxon>Bacteria</taxon>
        <taxon>Pseudomonadati</taxon>
        <taxon>Planctomycetota</taxon>
        <taxon>Planctomycetia</taxon>
        <taxon>Pirellulales</taxon>
        <taxon>Pirellulaceae</taxon>
        <taxon>Neorhodopirellula</taxon>
    </lineage>
</organism>
<evidence type="ECO:0000259" key="9">
    <source>
        <dbReference type="Pfam" id="PF00884"/>
    </source>
</evidence>
<dbReference type="PANTHER" id="PTHR42693">
    <property type="entry name" value="ARYLSULFATASE FAMILY MEMBER"/>
    <property type="match status" value="1"/>
</dbReference>
<evidence type="ECO:0000256" key="6">
    <source>
        <dbReference type="ARBA" id="ARBA00022837"/>
    </source>
</evidence>
<comment type="cofactor">
    <cofactor evidence="1">
        <name>Ca(2+)</name>
        <dbReference type="ChEBI" id="CHEBI:29108"/>
    </cofactor>
</comment>
<dbReference type="RefSeq" id="WP_197167651.1">
    <property type="nucleotide sequence ID" value="NZ_SJPM01000001.1"/>
</dbReference>
<evidence type="ECO:0000256" key="1">
    <source>
        <dbReference type="ARBA" id="ARBA00001913"/>
    </source>
</evidence>
<dbReference type="SUPFAM" id="SSF53649">
    <property type="entry name" value="Alkaline phosphatase-like"/>
    <property type="match status" value="1"/>
</dbReference>
<evidence type="ECO:0000256" key="4">
    <source>
        <dbReference type="ARBA" id="ARBA00022729"/>
    </source>
</evidence>
<comment type="similarity">
    <text evidence="2">Belongs to the sulfatase family.</text>
</comment>
<keyword evidence="5 10" id="KW-0378">Hydrolase</keyword>
<proteinExistence type="inferred from homology"/>
<dbReference type="EMBL" id="SJPM01000001">
    <property type="protein sequence ID" value="TWU03557.1"/>
    <property type="molecule type" value="Genomic_DNA"/>
</dbReference>
<feature type="domain" description="Sulfatase N-terminal" evidence="9">
    <location>
        <begin position="30"/>
        <end position="348"/>
    </location>
</feature>
<comment type="caution">
    <text evidence="10">The sequence shown here is derived from an EMBL/GenBank/DDBJ whole genome shotgun (WGS) entry which is preliminary data.</text>
</comment>
<dbReference type="InterPro" id="IPR024607">
    <property type="entry name" value="Sulfatase_CS"/>
</dbReference>
<feature type="signal peptide" evidence="8">
    <location>
        <begin position="1"/>
        <end position="23"/>
    </location>
</feature>
<keyword evidence="4 8" id="KW-0732">Signal</keyword>
<dbReference type="GO" id="GO:0004065">
    <property type="term" value="F:arylsulfatase activity"/>
    <property type="evidence" value="ECO:0007669"/>
    <property type="project" value="UniProtKB-EC"/>
</dbReference>
<dbReference type="Gene3D" id="3.30.1120.10">
    <property type="match status" value="1"/>
</dbReference>
<evidence type="ECO:0000256" key="5">
    <source>
        <dbReference type="ARBA" id="ARBA00022801"/>
    </source>
</evidence>
<reference evidence="10 11" key="1">
    <citation type="submission" date="2019-02" db="EMBL/GenBank/DDBJ databases">
        <title>Deep-cultivation of Planctomycetes and their phenomic and genomic characterization uncovers novel biology.</title>
        <authorList>
            <person name="Wiegand S."/>
            <person name="Jogler M."/>
            <person name="Boedeker C."/>
            <person name="Pinto D."/>
            <person name="Vollmers J."/>
            <person name="Rivas-Marin E."/>
            <person name="Kohn T."/>
            <person name="Peeters S.H."/>
            <person name="Heuer A."/>
            <person name="Rast P."/>
            <person name="Oberbeckmann S."/>
            <person name="Bunk B."/>
            <person name="Jeske O."/>
            <person name="Meyerdierks A."/>
            <person name="Storesund J.E."/>
            <person name="Kallscheuer N."/>
            <person name="Luecker S."/>
            <person name="Lage O.M."/>
            <person name="Pohl T."/>
            <person name="Merkel B.J."/>
            <person name="Hornburger P."/>
            <person name="Mueller R.-W."/>
            <person name="Bruemmer F."/>
            <person name="Labrenz M."/>
            <person name="Spormann A.M."/>
            <person name="Op Den Camp H."/>
            <person name="Overmann J."/>
            <person name="Amann R."/>
            <person name="Jetten M.S.M."/>
            <person name="Mascher T."/>
            <person name="Medema M.H."/>
            <person name="Devos D.P."/>
            <person name="Kaster A.-K."/>
            <person name="Ovreas L."/>
            <person name="Rohde M."/>
            <person name="Galperin M.Y."/>
            <person name="Jogler C."/>
        </authorList>
    </citation>
    <scope>NUCLEOTIDE SEQUENCE [LARGE SCALE GENOMIC DNA]</scope>
    <source>
        <strain evidence="10 11">Pla100</strain>
    </source>
</reference>
<evidence type="ECO:0000313" key="10">
    <source>
        <dbReference type="EMBL" id="TWU03557.1"/>
    </source>
</evidence>
<dbReference type="Pfam" id="PF00884">
    <property type="entry name" value="Sulfatase"/>
    <property type="match status" value="1"/>
</dbReference>
<name>A0A5C6AVP8_9BACT</name>
<protein>
    <submittedName>
        <fullName evidence="10">Arylsulfatase</fullName>
        <ecNumber evidence="10">3.1.6.1</ecNumber>
    </submittedName>
</protein>
<keyword evidence="11" id="KW-1185">Reference proteome</keyword>
<evidence type="ECO:0000256" key="3">
    <source>
        <dbReference type="ARBA" id="ARBA00022723"/>
    </source>
</evidence>
<keyword evidence="6" id="KW-0106">Calcium</keyword>
<dbReference type="Proteomes" id="UP000316213">
    <property type="component" value="Unassembled WGS sequence"/>
</dbReference>
<feature type="chain" id="PRO_5022973940" evidence="8">
    <location>
        <begin position="24"/>
        <end position="452"/>
    </location>
</feature>
<dbReference type="InterPro" id="IPR050738">
    <property type="entry name" value="Sulfatase"/>
</dbReference>
<dbReference type="InterPro" id="IPR000917">
    <property type="entry name" value="Sulfatase_N"/>
</dbReference>
<dbReference type="GO" id="GO:0046872">
    <property type="term" value="F:metal ion binding"/>
    <property type="evidence" value="ECO:0007669"/>
    <property type="project" value="UniProtKB-KW"/>
</dbReference>
<dbReference type="InterPro" id="IPR017850">
    <property type="entry name" value="Alkaline_phosphatase_core_sf"/>
</dbReference>
<evidence type="ECO:0000256" key="8">
    <source>
        <dbReference type="SAM" id="SignalP"/>
    </source>
</evidence>
<evidence type="ECO:0000256" key="2">
    <source>
        <dbReference type="ARBA" id="ARBA00008779"/>
    </source>
</evidence>
<dbReference type="PANTHER" id="PTHR42693:SF42">
    <property type="entry name" value="ARYLSULFATASE G"/>
    <property type="match status" value="1"/>
</dbReference>
<evidence type="ECO:0000313" key="11">
    <source>
        <dbReference type="Proteomes" id="UP000316213"/>
    </source>
</evidence>
<sequence length="452" mass="49585" precursor="true">MKPLLFSIFLAIAVSGQSTPTQAQTPSAQPNIVFIIADDLGWADVAFHGGSAPTPHLDRLARSGLELESHYVAPVCSPTRTGLMTGRCWSRFGVVNPQNNQALPFGTLTLAGALKQAGYETCLTGKWHLGSLPHEGPNHFGFDHSYGSLAGGVTSWTHRYKSGPYSQTWHRNETLIDVDGHVTDLITDEAVAWLKDRSKTPFFLYVPFTAVHLPVDEPELWLTRVPDTIEGEVARHYAASIMHLDDSVGRILATLDSIGKRDHTIVVFTSDNGGSTAENRDMKYPDNDAPKGRLPGNNSSFRGQKGSVYEGGTRVPTLVDWPGHVKPGRVSAPVQIIDWMPTFCSLAGFKPADDPRWDGVDLTKLLLQHQPPSVRALYCAGPGFRESSLRQGDWKLVVSANKQADKLELFDLANDPSETTNLASKFPHRVAELLDQLKMARQSDNDSKVTTR</sequence>
<dbReference type="EC" id="3.1.6.1" evidence="10"/>